<evidence type="ECO:0000256" key="6">
    <source>
        <dbReference type="PROSITE-ProRule" id="PRU01363"/>
    </source>
</evidence>
<dbReference type="GO" id="GO:0004312">
    <property type="term" value="F:fatty acid synthase activity"/>
    <property type="evidence" value="ECO:0007669"/>
    <property type="project" value="TreeGrafter"/>
</dbReference>
<dbReference type="PROSITE" id="PS50075">
    <property type="entry name" value="CARRIER"/>
    <property type="match status" value="1"/>
</dbReference>
<dbReference type="InterPro" id="IPR050091">
    <property type="entry name" value="PKS_NRPS_Biosynth_Enz"/>
</dbReference>
<dbReference type="PANTHER" id="PTHR43775">
    <property type="entry name" value="FATTY ACID SYNTHASE"/>
    <property type="match status" value="1"/>
</dbReference>
<dbReference type="Pfam" id="PF00698">
    <property type="entry name" value="Acyl_transf_1"/>
    <property type="match status" value="1"/>
</dbReference>
<dbReference type="GO" id="GO:0044550">
    <property type="term" value="P:secondary metabolite biosynthetic process"/>
    <property type="evidence" value="ECO:0007669"/>
    <property type="project" value="TreeGrafter"/>
</dbReference>
<feature type="region of interest" description="Disordered" evidence="7">
    <location>
        <begin position="1249"/>
        <end position="1284"/>
    </location>
</feature>
<evidence type="ECO:0000256" key="3">
    <source>
        <dbReference type="ARBA" id="ARBA00022553"/>
    </source>
</evidence>
<reference evidence="11 12" key="1">
    <citation type="submission" date="2024-02" db="EMBL/GenBank/DDBJ databases">
        <title>De novo assembly and annotation of 12 fungi associated with fruit tree decline syndrome in Ontario, Canada.</title>
        <authorList>
            <person name="Sulman M."/>
            <person name="Ellouze W."/>
            <person name="Ilyukhin E."/>
        </authorList>
    </citation>
    <scope>NUCLEOTIDE SEQUENCE [LARGE SCALE GENOMIC DNA]</scope>
    <source>
        <strain evidence="11 12">M11/M66-122</strain>
    </source>
</reference>
<keyword evidence="5" id="KW-0511">Multifunctional enzyme</keyword>
<dbReference type="SMART" id="SM00827">
    <property type="entry name" value="PKS_AT"/>
    <property type="match status" value="1"/>
</dbReference>
<organism evidence="11 12">
    <name type="scientific">Diatrype stigma</name>
    <dbReference type="NCBI Taxonomy" id="117547"/>
    <lineage>
        <taxon>Eukaryota</taxon>
        <taxon>Fungi</taxon>
        <taxon>Dikarya</taxon>
        <taxon>Ascomycota</taxon>
        <taxon>Pezizomycotina</taxon>
        <taxon>Sordariomycetes</taxon>
        <taxon>Xylariomycetidae</taxon>
        <taxon>Xylariales</taxon>
        <taxon>Diatrypaceae</taxon>
        <taxon>Diatrype</taxon>
    </lineage>
</organism>
<dbReference type="InterPro" id="IPR036736">
    <property type="entry name" value="ACP-like_sf"/>
</dbReference>
<evidence type="ECO:0000256" key="2">
    <source>
        <dbReference type="ARBA" id="ARBA00022450"/>
    </source>
</evidence>
<dbReference type="SUPFAM" id="SSF53901">
    <property type="entry name" value="Thiolase-like"/>
    <property type="match status" value="1"/>
</dbReference>
<evidence type="ECO:0000313" key="12">
    <source>
        <dbReference type="Proteomes" id="UP001320420"/>
    </source>
</evidence>
<dbReference type="PROSITE" id="PS52004">
    <property type="entry name" value="KS3_2"/>
    <property type="match status" value="1"/>
</dbReference>
<feature type="domain" description="Carrier" evidence="8">
    <location>
        <begin position="1280"/>
        <end position="1357"/>
    </location>
</feature>
<dbReference type="PROSITE" id="PS00012">
    <property type="entry name" value="PHOSPHOPANTETHEINE"/>
    <property type="match status" value="1"/>
</dbReference>
<dbReference type="InterPro" id="IPR020806">
    <property type="entry name" value="PKS_PP-bd"/>
</dbReference>
<dbReference type="InterPro" id="IPR016036">
    <property type="entry name" value="Malonyl_transacylase_ACP-bd"/>
</dbReference>
<dbReference type="InterPro" id="IPR014043">
    <property type="entry name" value="Acyl_transferase_dom"/>
</dbReference>
<dbReference type="SMART" id="SM00823">
    <property type="entry name" value="PKS_PP"/>
    <property type="match status" value="1"/>
</dbReference>
<dbReference type="InterPro" id="IPR018201">
    <property type="entry name" value="Ketoacyl_synth_AS"/>
</dbReference>
<name>A0AAN9UV96_9PEZI</name>
<gene>
    <name evidence="11" type="ORF">SLS62_003127</name>
</gene>
<dbReference type="InterPro" id="IPR014031">
    <property type="entry name" value="Ketoacyl_synth_C"/>
</dbReference>
<dbReference type="SUPFAM" id="SSF47336">
    <property type="entry name" value="ACP-like"/>
    <property type="match status" value="1"/>
</dbReference>
<keyword evidence="12" id="KW-1185">Reference proteome</keyword>
<dbReference type="InterPro" id="IPR016035">
    <property type="entry name" value="Acyl_Trfase/lysoPLipase"/>
</dbReference>
<dbReference type="GO" id="GO:0016787">
    <property type="term" value="F:hydrolase activity"/>
    <property type="evidence" value="ECO:0007669"/>
    <property type="project" value="InterPro"/>
</dbReference>
<dbReference type="SUPFAM" id="SSF53474">
    <property type="entry name" value="alpha/beta-Hydrolases"/>
    <property type="match status" value="1"/>
</dbReference>
<dbReference type="Proteomes" id="UP001320420">
    <property type="component" value="Unassembled WGS sequence"/>
</dbReference>
<dbReference type="GO" id="GO:0031177">
    <property type="term" value="F:phosphopantetheine binding"/>
    <property type="evidence" value="ECO:0007669"/>
    <property type="project" value="InterPro"/>
</dbReference>
<dbReference type="CDD" id="cd00833">
    <property type="entry name" value="PKS"/>
    <property type="match status" value="1"/>
</dbReference>
<dbReference type="InterPro" id="IPR029058">
    <property type="entry name" value="AB_hydrolase_fold"/>
</dbReference>
<dbReference type="InterPro" id="IPR042104">
    <property type="entry name" value="PKS_dehydratase_sf"/>
</dbReference>
<dbReference type="Pfam" id="PF07859">
    <property type="entry name" value="Abhydrolase_3"/>
    <property type="match status" value="1"/>
</dbReference>
<dbReference type="InterPro" id="IPR013217">
    <property type="entry name" value="Methyltransf_12"/>
</dbReference>
<dbReference type="Gene3D" id="3.10.129.110">
    <property type="entry name" value="Polyketide synthase dehydratase"/>
    <property type="match status" value="1"/>
</dbReference>
<dbReference type="Pfam" id="PF02801">
    <property type="entry name" value="Ketoacyl-synt_C"/>
    <property type="match status" value="1"/>
</dbReference>
<comment type="caution">
    <text evidence="11">The sequence shown here is derived from an EMBL/GenBank/DDBJ whole genome shotgun (WGS) entry which is preliminary data.</text>
</comment>
<dbReference type="GO" id="GO:0006633">
    <property type="term" value="P:fatty acid biosynthetic process"/>
    <property type="evidence" value="ECO:0007669"/>
    <property type="project" value="InterPro"/>
</dbReference>
<evidence type="ECO:0000259" key="10">
    <source>
        <dbReference type="PROSITE" id="PS52019"/>
    </source>
</evidence>
<evidence type="ECO:0000256" key="4">
    <source>
        <dbReference type="ARBA" id="ARBA00022679"/>
    </source>
</evidence>
<dbReference type="GO" id="GO:0032259">
    <property type="term" value="P:methylation"/>
    <property type="evidence" value="ECO:0007669"/>
    <property type="project" value="UniProtKB-KW"/>
</dbReference>
<dbReference type="InterPro" id="IPR029063">
    <property type="entry name" value="SAM-dependent_MTases_sf"/>
</dbReference>
<dbReference type="Gene3D" id="3.40.366.10">
    <property type="entry name" value="Malonyl-Coenzyme A Acyl Carrier Protein, domain 2"/>
    <property type="match status" value="1"/>
</dbReference>
<evidence type="ECO:0000256" key="5">
    <source>
        <dbReference type="ARBA" id="ARBA00023268"/>
    </source>
</evidence>
<proteinExistence type="predicted"/>
<keyword evidence="2" id="KW-0596">Phosphopantetheine</keyword>
<feature type="region of interest" description="C-terminal hotdog fold" evidence="6">
    <location>
        <begin position="1092"/>
        <end position="1240"/>
    </location>
</feature>
<dbReference type="Pfam" id="PF00109">
    <property type="entry name" value="ketoacyl-synt"/>
    <property type="match status" value="1"/>
</dbReference>
<evidence type="ECO:0000259" key="8">
    <source>
        <dbReference type="PROSITE" id="PS50075"/>
    </source>
</evidence>
<dbReference type="PROSITE" id="PS00606">
    <property type="entry name" value="KS3_1"/>
    <property type="match status" value="1"/>
</dbReference>
<evidence type="ECO:0000313" key="11">
    <source>
        <dbReference type="EMBL" id="KAK7754813.1"/>
    </source>
</evidence>
<dbReference type="Pfam" id="PF00550">
    <property type="entry name" value="PP-binding"/>
    <property type="match status" value="1"/>
</dbReference>
<feature type="domain" description="PKS/mFAS DH" evidence="10">
    <location>
        <begin position="930"/>
        <end position="1240"/>
    </location>
</feature>
<dbReference type="Pfam" id="PF14765">
    <property type="entry name" value="PS-DH"/>
    <property type="match status" value="1"/>
</dbReference>
<dbReference type="Gene3D" id="3.40.50.150">
    <property type="entry name" value="Vaccinia Virus protein VP39"/>
    <property type="match status" value="1"/>
</dbReference>
<feature type="domain" description="Ketosynthase family 3 (KS3)" evidence="9">
    <location>
        <begin position="34"/>
        <end position="450"/>
    </location>
</feature>
<feature type="compositionally biased region" description="Basic and acidic residues" evidence="7">
    <location>
        <begin position="1040"/>
        <end position="1049"/>
    </location>
</feature>
<feature type="active site" description="Proton donor; for dehydratase activity" evidence="6">
    <location>
        <position position="1152"/>
    </location>
</feature>
<dbReference type="SMART" id="SM00825">
    <property type="entry name" value="PKS_KS"/>
    <property type="match status" value="1"/>
</dbReference>
<dbReference type="InterPro" id="IPR020841">
    <property type="entry name" value="PKS_Beta-ketoAc_synthase_dom"/>
</dbReference>
<comment type="pathway">
    <text evidence="1">Secondary metabolite biosynthesis.</text>
</comment>
<dbReference type="CDD" id="cd02440">
    <property type="entry name" value="AdoMet_MTases"/>
    <property type="match status" value="1"/>
</dbReference>
<dbReference type="Gene3D" id="3.30.70.3290">
    <property type="match status" value="1"/>
</dbReference>
<evidence type="ECO:0000259" key="9">
    <source>
        <dbReference type="PROSITE" id="PS52004"/>
    </source>
</evidence>
<dbReference type="Gene3D" id="1.10.1200.10">
    <property type="entry name" value="ACP-like"/>
    <property type="match status" value="1"/>
</dbReference>
<keyword evidence="4" id="KW-0808">Transferase</keyword>
<feature type="region of interest" description="N-terminal hotdog fold" evidence="6">
    <location>
        <begin position="930"/>
        <end position="1064"/>
    </location>
</feature>
<dbReference type="InterPro" id="IPR014030">
    <property type="entry name" value="Ketoacyl_synth_N"/>
</dbReference>
<evidence type="ECO:0000256" key="7">
    <source>
        <dbReference type="SAM" id="MobiDB-lite"/>
    </source>
</evidence>
<accession>A0AAN9UV96</accession>
<dbReference type="Pfam" id="PF18558">
    <property type="entry name" value="HTH_51"/>
    <property type="match status" value="1"/>
</dbReference>
<dbReference type="InterPro" id="IPR041068">
    <property type="entry name" value="HTH_51"/>
</dbReference>
<protein>
    <submittedName>
        <fullName evidence="11">Type I Iterative PKS</fullName>
    </submittedName>
</protein>
<dbReference type="EMBL" id="JAKJXP020000017">
    <property type="protein sequence ID" value="KAK7754813.1"/>
    <property type="molecule type" value="Genomic_DNA"/>
</dbReference>
<feature type="region of interest" description="Disordered" evidence="7">
    <location>
        <begin position="1362"/>
        <end position="1386"/>
    </location>
</feature>
<dbReference type="GO" id="GO:0008168">
    <property type="term" value="F:methyltransferase activity"/>
    <property type="evidence" value="ECO:0007669"/>
    <property type="project" value="UniProtKB-KW"/>
</dbReference>
<feature type="region of interest" description="Disordered" evidence="7">
    <location>
        <begin position="1040"/>
        <end position="1059"/>
    </location>
</feature>
<dbReference type="SUPFAM" id="SSF55048">
    <property type="entry name" value="Probable ACP-binding domain of malonyl-CoA ACP transacylase"/>
    <property type="match status" value="1"/>
</dbReference>
<dbReference type="Gene3D" id="3.40.50.1820">
    <property type="entry name" value="alpha/beta hydrolase"/>
    <property type="match status" value="1"/>
</dbReference>
<sequence>MIGDEKRGKAADANGLSSANVAHDDAIRLADYPSHSIAVVGMAGRFPDADSVDELWELLLEGRSAVKPADVERLQLPQTGRHANVAWWGNWLRDPEAFDHRFFRKSSREAIAWDPQQRILLQVVYEALESAGHFGPSSTPEPDDYGCYIGAVMNSYYDNLSCHPPTTYATIGTGRCFLSGCMSHYFGWTGPSLTIDTACSSSLVAINTACRAIWSGECSRAIAGGTNVISSPGDYQNLQTVGFLSPTGQCKPFDASADGYCRGEGVGVVVLKLLSDAVRDNDNILGVILGSAANQNRNFSHITVPHSDSQVDLYHKVMKLGNVTPGSVTYVEAHGTGTLVGDPVEVRSIRDAYGGPQRDSPLYLGSIKGNIGHTESAAGVSGLIKVLLMMRHGQIPKQANYSELNPAIPSLEPDRMVIPTSAIPWDPPIRLACVNSHGAAGSNSSLIIRERPPLTKTATPVSLEKYPFILTAGSLNSLSMYSKKLLDWLKEDSRAVASSLLASLTFNLADRANHALPHVLSTSVSSIQDLSSKLEAAASGSGMVNTVNNRNPVVLVFGGQESDFVGLSRGIFSSSKVFRKHLDICDEILVSKGLESLYPAIFESETTAHLVTLHSALFAVQYASARAWMECGLSVDGVVGHSFGQLTALCISGCLSLPDTLTLVTERASLMQRYWGEELGTMMAMQTDRTTVEQVLKSLKDRDSGFYAEIACYNGPRNHVVVGSSSSIESLEQYIDNNTTLRGSVGTRRLRVTHGFHSSFTETILPHLTAVAKQLDWRCPTLHLETCDDVASVTEPDFNIVSRHTRLPVFFQQAVERLTTRFSKITWVEAGRGSSVIQLVKGSVPDTQGHVFLSPQLAVSNAQGSLADVTVELWKSGYAAQHWPFHRSQKPEFEYLSLPPYQFEKTRHWLPYKRRAPAKEPERVEVGKPPELISFLQFKDKSGNEALFKVDPRSDRFQTLVGSHVIAGETLVPAALFFELIARAALFLQEGETGGKDYVPTVDDLAMQYPIGCDISTEIIVTLKRLEAVPPSWAFNITTKDGRNQKAEPSEQSTGKVSLKERGDAQAARVFKRFQSIADHRRYTEVLNHPDSERMQGKHLYRAFSSVVNYGECFRGVKEVACMGHEAVGRVVMTLDPTAPAHQRLCDATITDSFMQFAGFLVNYFNNPSLDDILLCMHIEHAEIGGNFNPDAGEWIVYAKQNEDESDASSDIYVFEAESKRMVMTVWGCRFMKMRKDVLARILRGVNQSGAPRTEPAKPPPQAIEKTGPGIPHYPLPPAGKAPSKRDELFQILSNVTDLPRQEVKGTSTLQDLGIDSLMATEVLNDIRAAWDLNIDLTSFLFFPSIDAIAAHVDEALGVGGGDGELNVAPPSPDGRPQANPGPLKEMQAPVSSFAESVDRLVIASAYHEFEKTRMGYDRFAESTKAVGFWSEAYPHQARLVLAYVVETFAELGCGLTHLRSGDAIPGVKALDKHKQLMHQLQLVLEDGNLISSTDRGLIRTDVPIDETPSETIYHQVHGLYPQHDIVLELVRSVGPRMASCLVGEQEGLQVIFGDKKTKKALETMYEFWPLLRAATLLLGEFLLKIFANANGTDGKLRILEVGAGTGGTTRYLVSLLREHGVPFEYVFTDLSSSLVAAARKQFRNIDGMSFEVLDIEKPARTQHKGAFHCIIATNCIHATKDLVVSLSHLREMLSEDGALTLVETTRNMFWLDIVVGLLEGWWRFEDGRSHALVDEKHWERALKRSGFGSVLWSDGTTPESKTVRIIGAFPRAHPAQINGVSPPVKTIGATLETVVYKKVGDQEIHADVYYPAEGMVPGMKLPIGKKDIRPAQTNLLLEKGFLPVSLDHRLCPEVSLSDGPMVDICDALHWARHTLPEIASRRLGHQARVDGERVVVVGWSSGGQLAMSLGWTAPQRGLRPPEAILAFYCPTDYDDEWWRYPIQPVGAADRGEEYDVLEAVRDEPITNYGEVGAWEPLSDLRIHTDPRCRIVLHINWKAQTLPVILGGLPSRRKAAQQHPEVEDWNALPQPGPDKIAAVSPLAQIRRGNYRTPTFLIHGTADDLIPWQQSRRTYEAMVESNVPAHLALVEGGPHICDRSSEPDSEGWKATVRGYEFIASHVF</sequence>
<dbReference type="SUPFAM" id="SSF52151">
    <property type="entry name" value="FabD/lysophospholipase-like"/>
    <property type="match status" value="1"/>
</dbReference>
<dbReference type="InterPro" id="IPR006162">
    <property type="entry name" value="Ppantetheine_attach_site"/>
</dbReference>
<dbReference type="InterPro" id="IPR001227">
    <property type="entry name" value="Ac_transferase_dom_sf"/>
</dbReference>
<evidence type="ECO:0000256" key="1">
    <source>
        <dbReference type="ARBA" id="ARBA00005179"/>
    </source>
</evidence>
<dbReference type="PROSITE" id="PS52019">
    <property type="entry name" value="PKS_MFAS_DH"/>
    <property type="match status" value="1"/>
</dbReference>
<dbReference type="SUPFAM" id="SSF53335">
    <property type="entry name" value="S-adenosyl-L-methionine-dependent methyltransferases"/>
    <property type="match status" value="1"/>
</dbReference>
<keyword evidence="3" id="KW-0597">Phosphoprotein</keyword>
<dbReference type="Pfam" id="PF08242">
    <property type="entry name" value="Methyltransf_12"/>
    <property type="match status" value="1"/>
</dbReference>
<dbReference type="InterPro" id="IPR016039">
    <property type="entry name" value="Thiolase-like"/>
</dbReference>
<dbReference type="GO" id="GO:0004315">
    <property type="term" value="F:3-oxoacyl-[acyl-carrier-protein] synthase activity"/>
    <property type="evidence" value="ECO:0007669"/>
    <property type="project" value="InterPro"/>
</dbReference>
<dbReference type="InterPro" id="IPR009081">
    <property type="entry name" value="PP-bd_ACP"/>
</dbReference>
<dbReference type="Gene3D" id="3.40.47.10">
    <property type="match status" value="1"/>
</dbReference>
<dbReference type="InterPro" id="IPR049551">
    <property type="entry name" value="PKS_DH_C"/>
</dbReference>
<dbReference type="PANTHER" id="PTHR43775:SF21">
    <property type="entry name" value="NON-REDUCING POLYKETIDE SYNTHASE AUSA-RELATED"/>
    <property type="match status" value="1"/>
</dbReference>
<feature type="active site" description="Proton acceptor; for dehydratase activity" evidence="6">
    <location>
        <position position="964"/>
    </location>
</feature>
<dbReference type="InterPro" id="IPR049900">
    <property type="entry name" value="PKS_mFAS_DH"/>
</dbReference>
<dbReference type="InterPro" id="IPR013094">
    <property type="entry name" value="AB_hydrolase_3"/>
</dbReference>